<dbReference type="SMART" id="SM00897">
    <property type="entry name" value="FIST"/>
    <property type="match status" value="1"/>
</dbReference>
<evidence type="ECO:0000313" key="4">
    <source>
        <dbReference type="Proteomes" id="UP000057737"/>
    </source>
</evidence>
<comment type="caution">
    <text evidence="3">The sequence shown here is derived from an EMBL/GenBank/DDBJ whole genome shotgun (WGS) entry which is preliminary data.</text>
</comment>
<evidence type="ECO:0000259" key="2">
    <source>
        <dbReference type="SMART" id="SM01204"/>
    </source>
</evidence>
<name>A0A109JHI8_9BRAD</name>
<evidence type="ECO:0000259" key="1">
    <source>
        <dbReference type="SMART" id="SM00897"/>
    </source>
</evidence>
<keyword evidence="4" id="KW-1185">Reference proteome</keyword>
<dbReference type="PANTHER" id="PTHR40252:SF2">
    <property type="entry name" value="BLR0328 PROTEIN"/>
    <property type="match status" value="1"/>
</dbReference>
<protein>
    <recommendedName>
        <fullName evidence="5">FIST domain containing protein</fullName>
    </recommendedName>
</protein>
<gene>
    <name evidence="3" type="ORF">AS156_16610</name>
</gene>
<proteinExistence type="predicted"/>
<dbReference type="Pfam" id="PF10442">
    <property type="entry name" value="FIST_C"/>
    <property type="match status" value="1"/>
</dbReference>
<evidence type="ECO:0000313" key="3">
    <source>
        <dbReference type="EMBL" id="KWV48940.1"/>
    </source>
</evidence>
<dbReference type="Proteomes" id="UP000057737">
    <property type="component" value="Unassembled WGS sequence"/>
</dbReference>
<dbReference type="EMBL" id="LNCU01000104">
    <property type="protein sequence ID" value="KWV48940.1"/>
    <property type="molecule type" value="Genomic_DNA"/>
</dbReference>
<dbReference type="InterPro" id="IPR019494">
    <property type="entry name" value="FIST_C"/>
</dbReference>
<reference evidence="3 4" key="1">
    <citation type="submission" date="2015-11" db="EMBL/GenBank/DDBJ databases">
        <title>Draft Genome Sequence of the Strain BR 10303 (Bradyrhizobium sp.) isolated from nodules of Centrolobium paraense.</title>
        <authorList>
            <person name="Zelli J.E."/>
            <person name="Simoes-Araujo J.L."/>
            <person name="Barauna A.C."/>
            <person name="Silva K."/>
        </authorList>
    </citation>
    <scope>NUCLEOTIDE SEQUENCE [LARGE SCALE GENOMIC DNA]</scope>
    <source>
        <strain evidence="3 4">BR 10303</strain>
    </source>
</reference>
<accession>A0A109JHI8</accession>
<dbReference type="Pfam" id="PF08495">
    <property type="entry name" value="FIST"/>
    <property type="match status" value="1"/>
</dbReference>
<dbReference type="OrthoDB" id="9807948at2"/>
<feature type="domain" description="FIST C-domain" evidence="2">
    <location>
        <begin position="240"/>
        <end position="370"/>
    </location>
</feature>
<dbReference type="RefSeq" id="WP_066512799.1">
    <property type="nucleotide sequence ID" value="NZ_LNCU01000104.1"/>
</dbReference>
<feature type="domain" description="FIST" evidence="1">
    <location>
        <begin position="37"/>
        <end position="239"/>
    </location>
</feature>
<sequence length="390" mass="43024">MAEKHGSAADSIVVAQAKTDGAREAADEIARQLASAKLAMVTVFVSPFYDPEIFIAELSRRMPDTPIFGCTTAGELSPGGWDEDSVVAMGFNAADFVIAARPLLDLATFRVDRGRSICTELQQEFAQCTEQCDPADESFGLLFIDGMCQREETIMSAIYASLGDIPIVGGSAGDGLRFEKSWVFHNGKAYTDAAVVILIRTRLPFRLFKCDHFEPTATKMVVTDADIERRIVKEINAEPAALEYSRAVGLSDSKLELFSFAAHPLLVRVGGAYYARSIQRTNADGSLQFFCAIDEGMVLTVARERDPIDATNEMLQEITNDLGEISVFIGFECVLRRLDVEQHQLSREMSELYRRNNVIGFQTYGEQYRSMHVNQTLTGVAIGKRAIAPQ</sequence>
<dbReference type="InterPro" id="IPR013702">
    <property type="entry name" value="FIST_domain_N"/>
</dbReference>
<dbReference type="PANTHER" id="PTHR40252">
    <property type="entry name" value="BLR0328 PROTEIN"/>
    <property type="match status" value="1"/>
</dbReference>
<evidence type="ECO:0008006" key="5">
    <source>
        <dbReference type="Google" id="ProtNLM"/>
    </source>
</evidence>
<dbReference type="SMART" id="SM01204">
    <property type="entry name" value="FIST_C"/>
    <property type="match status" value="1"/>
</dbReference>
<dbReference type="AlphaFoldDB" id="A0A109JHI8"/>
<organism evidence="3 4">
    <name type="scientific">Bradyrhizobium macuxiense</name>
    <dbReference type="NCBI Taxonomy" id="1755647"/>
    <lineage>
        <taxon>Bacteria</taxon>
        <taxon>Pseudomonadati</taxon>
        <taxon>Pseudomonadota</taxon>
        <taxon>Alphaproteobacteria</taxon>
        <taxon>Hyphomicrobiales</taxon>
        <taxon>Nitrobacteraceae</taxon>
        <taxon>Bradyrhizobium</taxon>
    </lineage>
</organism>